<dbReference type="VEuPathDB" id="GiardiaDB:GMRT_14921"/>
<dbReference type="EMBL" id="VDLU01000003">
    <property type="protein sequence ID" value="TNJ27737.1"/>
    <property type="molecule type" value="Genomic_DNA"/>
</dbReference>
<feature type="region of interest" description="Disordered" evidence="1">
    <location>
        <begin position="239"/>
        <end position="262"/>
    </location>
</feature>
<dbReference type="SUPFAM" id="SSF48403">
    <property type="entry name" value="Ankyrin repeat"/>
    <property type="match status" value="1"/>
</dbReference>
<gene>
    <name evidence="2" type="ORF">GMRT_14921</name>
</gene>
<dbReference type="AlphaFoldDB" id="A0A4Z1T3W7"/>
<evidence type="ECO:0000256" key="1">
    <source>
        <dbReference type="SAM" id="MobiDB-lite"/>
    </source>
</evidence>
<dbReference type="Gene3D" id="1.25.40.20">
    <property type="entry name" value="Ankyrin repeat-containing domain"/>
    <property type="match status" value="1"/>
</dbReference>
<dbReference type="Pfam" id="PF12796">
    <property type="entry name" value="Ank_2"/>
    <property type="match status" value="1"/>
</dbReference>
<evidence type="ECO:0000313" key="2">
    <source>
        <dbReference type="EMBL" id="TNJ27737.1"/>
    </source>
</evidence>
<protein>
    <submittedName>
        <fullName evidence="2">Ankyrin repeat protein 1</fullName>
    </submittedName>
</protein>
<dbReference type="InterPro" id="IPR002110">
    <property type="entry name" value="Ankyrin_rpt"/>
</dbReference>
<accession>A0A4Z1T3W7</accession>
<keyword evidence="3" id="KW-1185">Reference proteome</keyword>
<reference evidence="2 3" key="1">
    <citation type="submission" date="2019-05" db="EMBL/GenBank/DDBJ databases">
        <title>The compact genome of Giardia muris reveals important steps in the evolution of intestinal protozoan parasites.</title>
        <authorList>
            <person name="Xu F."/>
            <person name="Jimenez-Gonzalez A."/>
            <person name="Einarsson E."/>
            <person name="Astvaldsson A."/>
            <person name="Peirasmaki D."/>
            <person name="Eckmann L."/>
            <person name="Andersson J.O."/>
            <person name="Svard S.G."/>
            <person name="Jerlstrom-Hultqvist J."/>
        </authorList>
    </citation>
    <scope>NUCLEOTIDE SEQUENCE [LARGE SCALE GENOMIC DNA]</scope>
    <source>
        <strain evidence="2 3">Roberts-Thomson</strain>
    </source>
</reference>
<proteinExistence type="predicted"/>
<sequence length="400" mass="44510">MGESLGSLVKRARGRDMGRIVRIYPSLRLRTRVFLKLGSSVLQKYLDTLLNVSVLSRVDWSVSRSKMTSEALSLLPTKTGTTGLDDLDPQATDLMLAAREGSTLRFQGLLGQGRRVDSMGRTALMYALLAHMPEACGFLAPYEAAIATRYQGLTILSLAIHLDDLPCLHAIVTHASEIYCPDAPLLLGVRLDRVSCVRTLITRRNGYTSEEYDAAITLAESLGFQEMEDLLKTHQEISRQPSTPCHNSLGSRASDPVTPQAQSLQRDINMLEARKRSLEQEILRLNDEKERHNDQLDITIALGELQQEIQGRDEEIARTAKENAALRAALEERELELETLRAELLLRPRVAPRAPLWQPYPTNGDLLTISAENLFVYVPAHQEGSTAQYEACIVGKKLPS</sequence>
<organism evidence="2 3">
    <name type="scientific">Giardia muris</name>
    <dbReference type="NCBI Taxonomy" id="5742"/>
    <lineage>
        <taxon>Eukaryota</taxon>
        <taxon>Metamonada</taxon>
        <taxon>Diplomonadida</taxon>
        <taxon>Hexamitidae</taxon>
        <taxon>Giardiinae</taxon>
        <taxon>Giardia</taxon>
    </lineage>
</organism>
<comment type="caution">
    <text evidence="2">The sequence shown here is derived from an EMBL/GenBank/DDBJ whole genome shotgun (WGS) entry which is preliminary data.</text>
</comment>
<evidence type="ECO:0000313" key="3">
    <source>
        <dbReference type="Proteomes" id="UP000315496"/>
    </source>
</evidence>
<name>A0A4Z1T3W7_GIAMU</name>
<dbReference type="Proteomes" id="UP000315496">
    <property type="component" value="Chromosome 3"/>
</dbReference>
<dbReference type="InterPro" id="IPR036770">
    <property type="entry name" value="Ankyrin_rpt-contain_sf"/>
</dbReference>